<proteinExistence type="predicted"/>
<keyword evidence="1" id="KW-0472">Membrane</keyword>
<organism evidence="2">
    <name type="scientific">Cacopsylla melanoneura</name>
    <dbReference type="NCBI Taxonomy" id="428564"/>
    <lineage>
        <taxon>Eukaryota</taxon>
        <taxon>Metazoa</taxon>
        <taxon>Ecdysozoa</taxon>
        <taxon>Arthropoda</taxon>
        <taxon>Hexapoda</taxon>
        <taxon>Insecta</taxon>
        <taxon>Pterygota</taxon>
        <taxon>Neoptera</taxon>
        <taxon>Paraneoptera</taxon>
        <taxon>Hemiptera</taxon>
        <taxon>Sternorrhyncha</taxon>
        <taxon>Psylloidea</taxon>
        <taxon>Psyllidae</taxon>
        <taxon>Psyllinae</taxon>
        <taxon>Cacopsylla</taxon>
    </lineage>
</organism>
<reference evidence="2" key="1">
    <citation type="submission" date="2021-05" db="EMBL/GenBank/DDBJ databases">
        <authorList>
            <person name="Alioto T."/>
            <person name="Alioto T."/>
            <person name="Gomez Garrido J."/>
        </authorList>
    </citation>
    <scope>NUCLEOTIDE SEQUENCE</scope>
</reference>
<name>A0A8D8WAK2_9HEMI</name>
<evidence type="ECO:0000256" key="1">
    <source>
        <dbReference type="SAM" id="Phobius"/>
    </source>
</evidence>
<protein>
    <submittedName>
        <fullName evidence="2">Uncharacterized protein</fullName>
    </submittedName>
</protein>
<evidence type="ECO:0000313" key="2">
    <source>
        <dbReference type="EMBL" id="CAG6651873.1"/>
    </source>
</evidence>
<sequence length="112" mass="13267">MVPFLLIPKDNIRHVCVDIHMVGTYLNFTSTVIIILYEFQNDVCTKQQVYIILPLIMIFFKQKVVSFKMKARIRKEKKIRKIKKYGNIVARVNTTKKKKISFLLNLLKCSKF</sequence>
<dbReference type="EMBL" id="HBUF01169489">
    <property type="protein sequence ID" value="CAG6651873.1"/>
    <property type="molecule type" value="Transcribed_RNA"/>
</dbReference>
<feature type="transmembrane region" description="Helical" evidence="1">
    <location>
        <begin position="12"/>
        <end position="37"/>
    </location>
</feature>
<dbReference type="AlphaFoldDB" id="A0A8D8WAK2"/>
<keyword evidence="1" id="KW-0812">Transmembrane</keyword>
<keyword evidence="1" id="KW-1133">Transmembrane helix</keyword>
<accession>A0A8D8WAK2</accession>
<feature type="transmembrane region" description="Helical" evidence="1">
    <location>
        <begin position="49"/>
        <end position="67"/>
    </location>
</feature>